<evidence type="ECO:0000256" key="3">
    <source>
        <dbReference type="ARBA" id="ARBA00023136"/>
    </source>
</evidence>
<dbReference type="GO" id="GO:0045121">
    <property type="term" value="C:membrane raft"/>
    <property type="evidence" value="ECO:0007669"/>
    <property type="project" value="InterPro"/>
</dbReference>
<evidence type="ECO:0000313" key="8">
    <source>
        <dbReference type="Proteomes" id="UP000745764"/>
    </source>
</evidence>
<dbReference type="AlphaFoldDB" id="A0A9N8KN98"/>
<gene>
    <name evidence="7" type="ORF">AWRI4620_LOCUS9496</name>
</gene>
<keyword evidence="2" id="KW-0519">Myristate</keyword>
<feature type="region of interest" description="Disordered" evidence="6">
    <location>
        <begin position="95"/>
        <end position="116"/>
    </location>
</feature>
<name>A0A9N8KN98_9PEZI</name>
<feature type="region of interest" description="Disordered" evidence="6">
    <location>
        <begin position="31"/>
        <end position="53"/>
    </location>
</feature>
<dbReference type="GO" id="GO:0001919">
    <property type="term" value="P:regulation of receptor recycling"/>
    <property type="evidence" value="ECO:0007669"/>
    <property type="project" value="InterPro"/>
</dbReference>
<keyword evidence="4" id="KW-0564">Palmitate</keyword>
<dbReference type="GO" id="GO:0031902">
    <property type="term" value="C:late endosome membrane"/>
    <property type="evidence" value="ECO:0007669"/>
    <property type="project" value="InterPro"/>
</dbReference>
<dbReference type="OrthoDB" id="5299893at2759"/>
<evidence type="ECO:0000256" key="5">
    <source>
        <dbReference type="ARBA" id="ARBA00023288"/>
    </source>
</evidence>
<dbReference type="GO" id="GO:0016197">
    <property type="term" value="P:endosomal transport"/>
    <property type="evidence" value="ECO:0007669"/>
    <property type="project" value="InterPro"/>
</dbReference>
<evidence type="ECO:0000313" key="7">
    <source>
        <dbReference type="EMBL" id="CAD0115241.1"/>
    </source>
</evidence>
<keyword evidence="5" id="KW-0449">Lipoprotein</keyword>
<proteinExistence type="predicted"/>
<dbReference type="GO" id="GO:0032008">
    <property type="term" value="P:positive regulation of TOR signaling"/>
    <property type="evidence" value="ECO:0007669"/>
    <property type="project" value="InterPro"/>
</dbReference>
<comment type="caution">
    <text evidence="7">The sequence shown here is derived from an EMBL/GenBank/DDBJ whole genome shotgun (WGS) entry which is preliminary data.</text>
</comment>
<feature type="compositionally biased region" description="Low complexity" evidence="6">
    <location>
        <begin position="97"/>
        <end position="108"/>
    </location>
</feature>
<evidence type="ECO:0000256" key="4">
    <source>
        <dbReference type="ARBA" id="ARBA00023139"/>
    </source>
</evidence>
<sequence length="151" mass="16457">RPPTTMGICASCLGLDRQAAREVSESEGLLYEDAAQPQYGTVTPGATLPEPDPEELRREREVLERICAQTSNELIDVLHHDSKLASDYPYLLNKHFPPSSSGASSPSSTTVDEDAWLAATQPTERELWSEVKGLNPGELVVELNPPNSASR</sequence>
<dbReference type="Proteomes" id="UP000745764">
    <property type="component" value="Unassembled WGS sequence"/>
</dbReference>
<dbReference type="Pfam" id="PF15454">
    <property type="entry name" value="LAMTOR"/>
    <property type="match status" value="1"/>
</dbReference>
<dbReference type="EMBL" id="CAINUL010000019">
    <property type="protein sequence ID" value="CAD0115241.1"/>
    <property type="molecule type" value="Genomic_DNA"/>
</dbReference>
<keyword evidence="8" id="KW-1185">Reference proteome</keyword>
<reference evidence="7" key="1">
    <citation type="submission" date="2020-06" db="EMBL/GenBank/DDBJ databases">
        <authorList>
            <person name="Onetto C."/>
        </authorList>
    </citation>
    <scope>NUCLEOTIDE SEQUENCE</scope>
</reference>
<dbReference type="GO" id="GO:0071986">
    <property type="term" value="C:Ragulator complex"/>
    <property type="evidence" value="ECO:0007669"/>
    <property type="project" value="InterPro"/>
</dbReference>
<keyword evidence="3" id="KW-0472">Membrane</keyword>
<dbReference type="GO" id="GO:0043410">
    <property type="term" value="P:positive regulation of MAPK cascade"/>
    <property type="evidence" value="ECO:0007669"/>
    <property type="project" value="InterPro"/>
</dbReference>
<protein>
    <submittedName>
        <fullName evidence="7">Uncharacterized protein</fullName>
    </submittedName>
</protein>
<organism evidence="7 8">
    <name type="scientific">Aureobasidium uvarum</name>
    <dbReference type="NCBI Taxonomy" id="2773716"/>
    <lineage>
        <taxon>Eukaryota</taxon>
        <taxon>Fungi</taxon>
        <taxon>Dikarya</taxon>
        <taxon>Ascomycota</taxon>
        <taxon>Pezizomycotina</taxon>
        <taxon>Dothideomycetes</taxon>
        <taxon>Dothideomycetidae</taxon>
        <taxon>Dothideales</taxon>
        <taxon>Saccotheciaceae</taxon>
        <taxon>Aureobasidium</taxon>
    </lineage>
</organism>
<dbReference type="GO" id="GO:0071230">
    <property type="term" value="P:cellular response to amino acid stimulus"/>
    <property type="evidence" value="ECO:0007669"/>
    <property type="project" value="InterPro"/>
</dbReference>
<accession>A0A9N8KN98</accession>
<feature type="non-terminal residue" evidence="7">
    <location>
        <position position="151"/>
    </location>
</feature>
<evidence type="ECO:0000256" key="2">
    <source>
        <dbReference type="ARBA" id="ARBA00022707"/>
    </source>
</evidence>
<evidence type="ECO:0000256" key="6">
    <source>
        <dbReference type="SAM" id="MobiDB-lite"/>
    </source>
</evidence>
<comment type="subcellular location">
    <subcellularLocation>
        <location evidence="1">Endomembrane system</location>
    </subcellularLocation>
</comment>
<dbReference type="SMART" id="SM01262">
    <property type="entry name" value="LAMTOR"/>
    <property type="match status" value="1"/>
</dbReference>
<dbReference type="InterPro" id="IPR028209">
    <property type="entry name" value="LAMTOR1/MEH1"/>
</dbReference>
<evidence type="ECO:0000256" key="1">
    <source>
        <dbReference type="ARBA" id="ARBA00004308"/>
    </source>
</evidence>